<name>A0A0A9ATC0_ARUDO</name>
<sequence length="46" mass="5359">MVRIMSYNYHCSFPHSHDTSSSLKYNVPLSCKKLEKMGRTDLKIVI</sequence>
<proteinExistence type="predicted"/>
<evidence type="ECO:0000313" key="1">
    <source>
        <dbReference type="EMBL" id="JAD52130.1"/>
    </source>
</evidence>
<accession>A0A0A9ATC0</accession>
<protein>
    <submittedName>
        <fullName evidence="1">Uncharacterized protein</fullName>
    </submittedName>
</protein>
<reference evidence="1" key="1">
    <citation type="submission" date="2014-09" db="EMBL/GenBank/DDBJ databases">
        <authorList>
            <person name="Magalhaes I.L.F."/>
            <person name="Oliveira U."/>
            <person name="Santos F.R."/>
            <person name="Vidigal T.H.D.A."/>
            <person name="Brescovit A.D."/>
            <person name="Santos A.J."/>
        </authorList>
    </citation>
    <scope>NUCLEOTIDE SEQUENCE</scope>
    <source>
        <tissue evidence="1">Shoot tissue taken approximately 20 cm above the soil surface</tissue>
    </source>
</reference>
<organism evidence="1">
    <name type="scientific">Arundo donax</name>
    <name type="common">Giant reed</name>
    <name type="synonym">Donax arundinaceus</name>
    <dbReference type="NCBI Taxonomy" id="35708"/>
    <lineage>
        <taxon>Eukaryota</taxon>
        <taxon>Viridiplantae</taxon>
        <taxon>Streptophyta</taxon>
        <taxon>Embryophyta</taxon>
        <taxon>Tracheophyta</taxon>
        <taxon>Spermatophyta</taxon>
        <taxon>Magnoliopsida</taxon>
        <taxon>Liliopsida</taxon>
        <taxon>Poales</taxon>
        <taxon>Poaceae</taxon>
        <taxon>PACMAD clade</taxon>
        <taxon>Arundinoideae</taxon>
        <taxon>Arundineae</taxon>
        <taxon>Arundo</taxon>
    </lineage>
</organism>
<reference evidence="1" key="2">
    <citation type="journal article" date="2015" name="Data Brief">
        <title>Shoot transcriptome of the giant reed, Arundo donax.</title>
        <authorList>
            <person name="Barrero R.A."/>
            <person name="Guerrero F.D."/>
            <person name="Moolhuijzen P."/>
            <person name="Goolsby J.A."/>
            <person name="Tidwell J."/>
            <person name="Bellgard S.E."/>
            <person name="Bellgard M.I."/>
        </authorList>
    </citation>
    <scope>NUCLEOTIDE SEQUENCE</scope>
    <source>
        <tissue evidence="1">Shoot tissue taken approximately 20 cm above the soil surface</tissue>
    </source>
</reference>
<dbReference type="AlphaFoldDB" id="A0A0A9ATC0"/>
<dbReference type="EMBL" id="GBRH01245765">
    <property type="protein sequence ID" value="JAD52130.1"/>
    <property type="molecule type" value="Transcribed_RNA"/>
</dbReference>